<evidence type="ECO:0000313" key="1">
    <source>
        <dbReference type="EMBL" id="UVZ42959.1"/>
    </source>
</evidence>
<reference evidence="1" key="1">
    <citation type="journal article" date="2021" name="Eur. J. Wildl. Res.">
        <title>Increased mortality in wild tits in North Rhine-Westphalia (Germany) in 2020 with a special focus on Suttonella ornithocola and other infectious pathogens.</title>
        <authorList>
            <person name="Fischer L."/>
            <person name="Peters M."/>
            <person name="Merbach S."/>
            <person name="Eydner M."/>
            <person name="Kuczka A."/>
            <person name="Lambertz J."/>
            <person name="Kummerfeld M."/>
            <person name="Kahnt K."/>
            <person name="Weiss A."/>
            <person name="Petersen H."/>
        </authorList>
    </citation>
    <scope>NUCLEOTIDE SEQUENCE</scope>
    <source>
        <strain evidence="1">S478/20</strain>
    </source>
</reference>
<reference evidence="1" key="2">
    <citation type="journal article" date="2022" name="Infect. Genet. Evol.">
        <title>The genome and phylogenetic analyses of tit siadenoviruses reveal both a novel avian host and viral species.</title>
        <authorList>
            <person name="Gellert A."/>
            <person name="Benko M."/>
            <person name="Harrach B."/>
            <person name="Peters M."/>
            <person name="Kajan G.L."/>
        </authorList>
    </citation>
    <scope>NUCLEOTIDE SEQUENCE</scope>
    <source>
        <strain evidence="1">S478/20</strain>
    </source>
</reference>
<proteinExistence type="predicted"/>
<dbReference type="Proteomes" id="UP001059127">
    <property type="component" value="Segment"/>
</dbReference>
<organism evidence="1">
    <name type="scientific">Siadenovirus sp</name>
    <dbReference type="NCBI Taxonomy" id="2671519"/>
    <lineage>
        <taxon>Viruses</taxon>
        <taxon>Varidnaviria</taxon>
        <taxon>Bamfordvirae</taxon>
        <taxon>Preplasmiviricota</taxon>
        <taxon>Polisuviricotina</taxon>
        <taxon>Pharingeaviricetes</taxon>
        <taxon>Rowavirales</taxon>
        <taxon>Adenoviridae</taxon>
        <taxon>Siadenovirus</taxon>
    </lineage>
</organism>
<evidence type="ECO:0000313" key="2">
    <source>
        <dbReference type="Proteomes" id="UP001059127"/>
    </source>
</evidence>
<accession>A0A9E7QWH8</accession>
<name>A0A9E7QWH8_9ADEN</name>
<dbReference type="EMBL" id="MW508338">
    <property type="protein sequence ID" value="UVZ42959.1"/>
    <property type="molecule type" value="Genomic_DNA"/>
</dbReference>
<protein>
    <submittedName>
        <fullName evidence="1">22K</fullName>
    </submittedName>
</protein>
<sequence length="96" mass="11133">TLNFFLSPVNTVQSTQLHQQELPSLKRTRRRRRVPGIYSKWKQYSNDVKEAIAVVGRQPICVKRYLTAKGIEIPSSTVNYYVNKFVDEDTGKLTLF</sequence>
<keyword evidence="2" id="KW-1185">Reference proteome</keyword>
<feature type="non-terminal residue" evidence="1">
    <location>
        <position position="1"/>
    </location>
</feature>